<keyword evidence="2" id="KW-0812">Transmembrane</keyword>
<dbReference type="AlphaFoldDB" id="A0A2A9MD84"/>
<feature type="region of interest" description="Disordered" evidence="1">
    <location>
        <begin position="1"/>
        <end position="28"/>
    </location>
</feature>
<organism evidence="3 4">
    <name type="scientific">Besnoitia besnoiti</name>
    <name type="common">Apicomplexan protozoan</name>
    <dbReference type="NCBI Taxonomy" id="94643"/>
    <lineage>
        <taxon>Eukaryota</taxon>
        <taxon>Sar</taxon>
        <taxon>Alveolata</taxon>
        <taxon>Apicomplexa</taxon>
        <taxon>Conoidasida</taxon>
        <taxon>Coccidia</taxon>
        <taxon>Eucoccidiorida</taxon>
        <taxon>Eimeriorina</taxon>
        <taxon>Sarcocystidae</taxon>
        <taxon>Besnoitia</taxon>
    </lineage>
</organism>
<evidence type="ECO:0000313" key="3">
    <source>
        <dbReference type="EMBL" id="PFH36458.1"/>
    </source>
</evidence>
<gene>
    <name evidence="3" type="ORF">BESB_046500</name>
</gene>
<feature type="region of interest" description="Disordered" evidence="1">
    <location>
        <begin position="234"/>
        <end position="288"/>
    </location>
</feature>
<dbReference type="KEGG" id="bbes:BESB_046500"/>
<feature type="transmembrane region" description="Helical" evidence="2">
    <location>
        <begin position="292"/>
        <end position="313"/>
    </location>
</feature>
<feature type="compositionally biased region" description="Basic and acidic residues" evidence="1">
    <location>
        <begin position="270"/>
        <end position="287"/>
    </location>
</feature>
<dbReference type="EMBL" id="NWUJ01000003">
    <property type="protein sequence ID" value="PFH36458.1"/>
    <property type="molecule type" value="Genomic_DNA"/>
</dbReference>
<dbReference type="RefSeq" id="XP_029220467.1">
    <property type="nucleotide sequence ID" value="XM_029363101.1"/>
</dbReference>
<feature type="region of interest" description="Disordered" evidence="1">
    <location>
        <begin position="565"/>
        <end position="592"/>
    </location>
</feature>
<feature type="compositionally biased region" description="Basic and acidic residues" evidence="1">
    <location>
        <begin position="18"/>
        <end position="28"/>
    </location>
</feature>
<dbReference type="GeneID" id="40309580"/>
<dbReference type="VEuPathDB" id="ToxoDB:BESB_046500"/>
<dbReference type="Proteomes" id="UP000224006">
    <property type="component" value="Chromosome III"/>
</dbReference>
<keyword evidence="2" id="KW-1133">Transmembrane helix</keyword>
<feature type="region of interest" description="Disordered" evidence="1">
    <location>
        <begin position="158"/>
        <end position="186"/>
    </location>
</feature>
<evidence type="ECO:0000256" key="1">
    <source>
        <dbReference type="SAM" id="MobiDB-lite"/>
    </source>
</evidence>
<name>A0A2A9MD84_BESBE</name>
<evidence type="ECO:0000256" key="2">
    <source>
        <dbReference type="SAM" id="Phobius"/>
    </source>
</evidence>
<sequence>MEPPTRVCAESTLGPPSDSHRRNAEGRLRASSWSVSPSLLSASCLPSLCQGALSAAGSSDSLGASQRDCRAMPSPCKFASASPPVCGSLSTGAVPRGCCRRPRGSGTFLCLALLLVALGCEQLPSPRQPLFSARAAEPSTLSSSDKERELNRVLQDLERLLRPTPPSASSPASPDHHGREATPPPSVADLHLLEALSAYRLAQQSGGSLARDPQALASLLRELQGVQEALKRSLPPLGSSAVQGSGAGETYRPRESAESSLAGSSSHDFASFRRSEDERARREERKPATSHLTVVVTTVVCTVISLLVLFVILRVQTNSMVRSGKAETVREGNKRLLAPGRGRARAGDCCEGDAAAPERVRHVSGASAYRQTEDAAREPSFSSSCGSSRDHALRRRPLKDGARHSARRDEQDEGRGLSSRRAVQCAYSSAARQWREGKSHGRLEEIDEDEEAACVHGMEARRDSVDCGRNRNVCPQEKSLMDVSSPSGSEFSGDEAEGARVINHTARQVFGQRGDSSESLASSASTRQVPQPSPHVAEKQQRYEDLCSSLFQRLGELLQEEDLAAQNKAEGDGAEEAVKATGSDAKGASEVANGSKKEIEEILTKLALMLKDIERDFSGSRPGYITCMIRCCNSLLRLDGLTLLSRCSKEEGLRNKAQEVIETVVPCIWSS</sequence>
<keyword evidence="2" id="KW-0472">Membrane</keyword>
<keyword evidence="4" id="KW-1185">Reference proteome</keyword>
<evidence type="ECO:0000313" key="4">
    <source>
        <dbReference type="Proteomes" id="UP000224006"/>
    </source>
</evidence>
<protein>
    <recommendedName>
        <fullName evidence="5">Transmembrane protein</fullName>
    </recommendedName>
</protein>
<feature type="region of interest" description="Disordered" evidence="1">
    <location>
        <begin position="508"/>
        <end position="540"/>
    </location>
</feature>
<comment type="caution">
    <text evidence="3">The sequence shown here is derived from an EMBL/GenBank/DDBJ whole genome shotgun (WGS) entry which is preliminary data.</text>
</comment>
<dbReference type="OrthoDB" id="333963at2759"/>
<feature type="compositionally biased region" description="Basic and acidic residues" evidence="1">
    <location>
        <begin position="398"/>
        <end position="415"/>
    </location>
</feature>
<accession>A0A2A9MD84</accession>
<feature type="region of interest" description="Disordered" evidence="1">
    <location>
        <begin position="361"/>
        <end position="422"/>
    </location>
</feature>
<proteinExistence type="predicted"/>
<evidence type="ECO:0008006" key="5">
    <source>
        <dbReference type="Google" id="ProtNLM"/>
    </source>
</evidence>
<reference evidence="3 4" key="1">
    <citation type="submission" date="2017-09" db="EMBL/GenBank/DDBJ databases">
        <title>Genome sequencing of Besnoitia besnoiti strain Bb-Ger1.</title>
        <authorList>
            <person name="Schares G."/>
            <person name="Venepally P."/>
            <person name="Lorenzi H.A."/>
        </authorList>
    </citation>
    <scope>NUCLEOTIDE SEQUENCE [LARGE SCALE GENOMIC DNA]</scope>
    <source>
        <strain evidence="3 4">Bb-Ger1</strain>
    </source>
</reference>